<protein>
    <submittedName>
        <fullName evidence="1">Uncharacterized protein</fullName>
    </submittedName>
</protein>
<reference evidence="1" key="1">
    <citation type="submission" date="2021-05" db="EMBL/GenBank/DDBJ databases">
        <authorList>
            <person name="Alioto T."/>
            <person name="Alioto T."/>
            <person name="Gomez Garrido J."/>
        </authorList>
    </citation>
    <scope>NUCLEOTIDE SEQUENCE</scope>
</reference>
<dbReference type="EMBL" id="HBUF01055183">
    <property type="protein sequence ID" value="CAG6623562.1"/>
    <property type="molecule type" value="Transcribed_RNA"/>
</dbReference>
<proteinExistence type="predicted"/>
<accession>A0A8D8MFD5</accession>
<organism evidence="1">
    <name type="scientific">Cacopsylla melanoneura</name>
    <dbReference type="NCBI Taxonomy" id="428564"/>
    <lineage>
        <taxon>Eukaryota</taxon>
        <taxon>Metazoa</taxon>
        <taxon>Ecdysozoa</taxon>
        <taxon>Arthropoda</taxon>
        <taxon>Hexapoda</taxon>
        <taxon>Insecta</taxon>
        <taxon>Pterygota</taxon>
        <taxon>Neoptera</taxon>
        <taxon>Paraneoptera</taxon>
        <taxon>Hemiptera</taxon>
        <taxon>Sternorrhyncha</taxon>
        <taxon>Psylloidea</taxon>
        <taxon>Psyllidae</taxon>
        <taxon>Psyllinae</taxon>
        <taxon>Cacopsylla</taxon>
    </lineage>
</organism>
<evidence type="ECO:0000313" key="1">
    <source>
        <dbReference type="EMBL" id="CAG6623562.1"/>
    </source>
</evidence>
<name>A0A8D8MFD5_9HEMI</name>
<sequence length="116" mass="14050">MIHAPRVARDHSSLKHPHLVNSDLKYFFSLFVVKYSSGGAWIRQLFIKMVKPFFKCRSLQLLTSSYKGRRLTEFGNEKQIWQIIWHCHRRDKENVLIREIRRKLVKNWTKFGSNRY</sequence>
<dbReference type="AlphaFoldDB" id="A0A8D8MFD5"/>